<evidence type="ECO:0000313" key="2">
    <source>
        <dbReference type="EMBL" id="CAG8784398.1"/>
    </source>
</evidence>
<evidence type="ECO:0000256" key="1">
    <source>
        <dbReference type="SAM" id="MobiDB-lite"/>
    </source>
</evidence>
<feature type="non-terminal residue" evidence="2">
    <location>
        <position position="1"/>
    </location>
</feature>
<accession>A0ABN7VLU6</accession>
<reference evidence="2 3" key="1">
    <citation type="submission" date="2021-06" db="EMBL/GenBank/DDBJ databases">
        <authorList>
            <person name="Kallberg Y."/>
            <person name="Tangrot J."/>
            <person name="Rosling A."/>
        </authorList>
    </citation>
    <scope>NUCLEOTIDE SEQUENCE [LARGE SCALE GENOMIC DNA]</scope>
    <source>
        <strain evidence="2 3">120-4 pot B 10/14</strain>
    </source>
</reference>
<sequence length="108" mass="11892">METNNNPNNSDEPSNRSAITIDVSKVNGNTKAYIDAACQNIANMIITSIKALLDQHATIQSAAIDKVNKHIDQCVDQLQTQRPQQQSLDMHENPSASQYNHDFDATAP</sequence>
<comment type="caution">
    <text evidence="2">The sequence shown here is derived from an EMBL/GenBank/DDBJ whole genome shotgun (WGS) entry which is preliminary data.</text>
</comment>
<evidence type="ECO:0000313" key="3">
    <source>
        <dbReference type="Proteomes" id="UP000789901"/>
    </source>
</evidence>
<proteinExistence type="predicted"/>
<organism evidence="2 3">
    <name type="scientific">Gigaspora margarita</name>
    <dbReference type="NCBI Taxonomy" id="4874"/>
    <lineage>
        <taxon>Eukaryota</taxon>
        <taxon>Fungi</taxon>
        <taxon>Fungi incertae sedis</taxon>
        <taxon>Mucoromycota</taxon>
        <taxon>Glomeromycotina</taxon>
        <taxon>Glomeromycetes</taxon>
        <taxon>Diversisporales</taxon>
        <taxon>Gigasporaceae</taxon>
        <taxon>Gigaspora</taxon>
    </lineage>
</organism>
<dbReference type="EMBL" id="CAJVQB010017472">
    <property type="protein sequence ID" value="CAG8784398.1"/>
    <property type="molecule type" value="Genomic_DNA"/>
</dbReference>
<dbReference type="Proteomes" id="UP000789901">
    <property type="component" value="Unassembled WGS sequence"/>
</dbReference>
<gene>
    <name evidence="2" type="ORF">GMARGA_LOCUS20190</name>
</gene>
<keyword evidence="3" id="KW-1185">Reference proteome</keyword>
<protein>
    <submittedName>
        <fullName evidence="2">41712_t:CDS:1</fullName>
    </submittedName>
</protein>
<feature type="region of interest" description="Disordered" evidence="1">
    <location>
        <begin position="78"/>
        <end position="108"/>
    </location>
</feature>
<name>A0ABN7VLU6_GIGMA</name>